<dbReference type="Proteomes" id="UP000184356">
    <property type="component" value="Unassembled WGS sequence"/>
</dbReference>
<dbReference type="InterPro" id="IPR001138">
    <property type="entry name" value="Zn2Cys6_DnaBD"/>
</dbReference>
<organism evidence="8 9">
    <name type="scientific">Aspergillus sydowii CBS 593.65</name>
    <dbReference type="NCBI Taxonomy" id="1036612"/>
    <lineage>
        <taxon>Eukaryota</taxon>
        <taxon>Fungi</taxon>
        <taxon>Dikarya</taxon>
        <taxon>Ascomycota</taxon>
        <taxon>Pezizomycotina</taxon>
        <taxon>Eurotiomycetes</taxon>
        <taxon>Eurotiomycetidae</taxon>
        <taxon>Eurotiales</taxon>
        <taxon>Aspergillaceae</taxon>
        <taxon>Aspergillus</taxon>
        <taxon>Aspergillus subgen. Nidulantes</taxon>
    </lineage>
</organism>
<evidence type="ECO:0000313" key="8">
    <source>
        <dbReference type="EMBL" id="OJJ58146.1"/>
    </source>
</evidence>
<evidence type="ECO:0000256" key="1">
    <source>
        <dbReference type="ARBA" id="ARBA00022723"/>
    </source>
</evidence>
<gene>
    <name evidence="8" type="ORF">ASPSYDRAFT_152979</name>
</gene>
<evidence type="ECO:0000256" key="6">
    <source>
        <dbReference type="SAM" id="MobiDB-lite"/>
    </source>
</evidence>
<dbReference type="GO" id="GO:0003677">
    <property type="term" value="F:DNA binding"/>
    <property type="evidence" value="ECO:0007669"/>
    <property type="project" value="UniProtKB-KW"/>
</dbReference>
<sequence length="663" mass="74072">MDDQANSLHEGRPYRSHLHPACFSCKKRKSRCKTKSPAEVCVMCQAYGTECIFPRPGDPRPQRSSWPRKSPSNARSSRIIRGRNDTLQRPYPSTPTQSQGTRAAQRPIGSQIPAASPVEPPSGTAASSYISEGRTEGLPHLMGMVAEADDDSSHIVSPAVADDNDILESYLSATPSAQTRYLIRTSSKPNRHLGPVRFNVVPRRPLGVVANQSFAASKCEVIEKYMEPDIDEYLNLFFRKANPCFPLFDEASFRSSYASHKGEISPTLLCNLYANSLVYWKSSAKLSSGRTPDIRYIWNQANEALHSELFLSPGLSSIMAILINVGGRPSTSMFGNGGMVGMAVALSNALGLNRDPSGWNISSLEKSLRIRIWWLVLIHDRWCSLAYGTPLQVHRAQYDVPLPAVEDICLNSATSSDRAAASVFVALSSLTDVLARYLEHVYSVSRDFPQSTETSEMNLEHTLREWEESLGDDVRHIVLRGVHLDIPGAANFRLAYLAVKLLLRRIQLNMNKRSLQVEDDMVSPFYMHAQRAAEDIAYLVQELDESQFHGFWIPVHAFSLTSATMFLLRSGLRMRNESRNMPLKIARDMLNALQAHRQNFDWDLADNCLTNCGELIDRIGMTENNNNTVPHEFLGIPENLDIEPAVLEELFGIPGFSEGLDMW</sequence>
<dbReference type="RefSeq" id="XP_040701952.1">
    <property type="nucleotide sequence ID" value="XM_040842246.1"/>
</dbReference>
<dbReference type="PANTHER" id="PTHR31668">
    <property type="entry name" value="GLUCOSE TRANSPORT TRANSCRIPTION REGULATOR RGT1-RELATED-RELATED"/>
    <property type="match status" value="1"/>
</dbReference>
<dbReference type="GO" id="GO:0000981">
    <property type="term" value="F:DNA-binding transcription factor activity, RNA polymerase II-specific"/>
    <property type="evidence" value="ECO:0007669"/>
    <property type="project" value="InterPro"/>
</dbReference>
<dbReference type="PANTHER" id="PTHR31668:SF10">
    <property type="entry name" value="ZN(II)2CYS6 TRANSCRIPTION FACTOR (EUROFUNG)"/>
    <property type="match status" value="1"/>
</dbReference>
<dbReference type="GO" id="GO:0006351">
    <property type="term" value="P:DNA-templated transcription"/>
    <property type="evidence" value="ECO:0007669"/>
    <property type="project" value="InterPro"/>
</dbReference>
<dbReference type="Gene3D" id="4.10.240.10">
    <property type="entry name" value="Zn(2)-C6 fungal-type DNA-binding domain"/>
    <property type="match status" value="1"/>
</dbReference>
<keyword evidence="2" id="KW-0805">Transcription regulation</keyword>
<dbReference type="VEuPathDB" id="FungiDB:ASPSYDRAFT_152979"/>
<evidence type="ECO:0000256" key="3">
    <source>
        <dbReference type="ARBA" id="ARBA00023125"/>
    </source>
</evidence>
<dbReference type="SMART" id="SM00906">
    <property type="entry name" value="Fungal_trans"/>
    <property type="match status" value="1"/>
</dbReference>
<dbReference type="Pfam" id="PF00172">
    <property type="entry name" value="Zn_clus"/>
    <property type="match status" value="1"/>
</dbReference>
<dbReference type="GeneID" id="63758319"/>
<protein>
    <recommendedName>
        <fullName evidence="7">Zn(2)-C6 fungal-type domain-containing protein</fullName>
    </recommendedName>
</protein>
<dbReference type="CDD" id="cd00067">
    <property type="entry name" value="GAL4"/>
    <property type="match status" value="1"/>
</dbReference>
<dbReference type="OrthoDB" id="3034343at2759"/>
<dbReference type="AlphaFoldDB" id="A0A1L9TFD7"/>
<dbReference type="CDD" id="cd12148">
    <property type="entry name" value="fungal_TF_MHR"/>
    <property type="match status" value="1"/>
</dbReference>
<dbReference type="SUPFAM" id="SSF57701">
    <property type="entry name" value="Zn2/Cys6 DNA-binding domain"/>
    <property type="match status" value="1"/>
</dbReference>
<keyword evidence="4" id="KW-0804">Transcription</keyword>
<dbReference type="InterPro" id="IPR050797">
    <property type="entry name" value="Carb_Metab_Trans_Reg"/>
</dbReference>
<reference evidence="9" key="1">
    <citation type="journal article" date="2017" name="Genome Biol.">
        <title>Comparative genomics reveals high biological diversity and specific adaptations in the industrially and medically important fungal genus Aspergillus.</title>
        <authorList>
            <person name="de Vries R.P."/>
            <person name="Riley R."/>
            <person name="Wiebenga A."/>
            <person name="Aguilar-Osorio G."/>
            <person name="Amillis S."/>
            <person name="Uchima C.A."/>
            <person name="Anderluh G."/>
            <person name="Asadollahi M."/>
            <person name="Askin M."/>
            <person name="Barry K."/>
            <person name="Battaglia E."/>
            <person name="Bayram O."/>
            <person name="Benocci T."/>
            <person name="Braus-Stromeyer S.A."/>
            <person name="Caldana C."/>
            <person name="Canovas D."/>
            <person name="Cerqueira G.C."/>
            <person name="Chen F."/>
            <person name="Chen W."/>
            <person name="Choi C."/>
            <person name="Clum A."/>
            <person name="Dos Santos R.A."/>
            <person name="Damasio A.R."/>
            <person name="Diallinas G."/>
            <person name="Emri T."/>
            <person name="Fekete E."/>
            <person name="Flipphi M."/>
            <person name="Freyberg S."/>
            <person name="Gallo A."/>
            <person name="Gournas C."/>
            <person name="Habgood R."/>
            <person name="Hainaut M."/>
            <person name="Harispe M.L."/>
            <person name="Henrissat B."/>
            <person name="Hilden K.S."/>
            <person name="Hope R."/>
            <person name="Hossain A."/>
            <person name="Karabika E."/>
            <person name="Karaffa L."/>
            <person name="Karanyi Z."/>
            <person name="Krasevec N."/>
            <person name="Kuo A."/>
            <person name="Kusch H."/>
            <person name="LaButti K."/>
            <person name="Lagendijk E.L."/>
            <person name="Lapidus A."/>
            <person name="Levasseur A."/>
            <person name="Lindquist E."/>
            <person name="Lipzen A."/>
            <person name="Logrieco A.F."/>
            <person name="MacCabe A."/>
            <person name="Maekelae M.R."/>
            <person name="Malavazi I."/>
            <person name="Melin P."/>
            <person name="Meyer V."/>
            <person name="Mielnichuk N."/>
            <person name="Miskei M."/>
            <person name="Molnar A.P."/>
            <person name="Mule G."/>
            <person name="Ngan C.Y."/>
            <person name="Orejas M."/>
            <person name="Orosz E."/>
            <person name="Ouedraogo J.P."/>
            <person name="Overkamp K.M."/>
            <person name="Park H.-S."/>
            <person name="Perrone G."/>
            <person name="Piumi F."/>
            <person name="Punt P.J."/>
            <person name="Ram A.F."/>
            <person name="Ramon A."/>
            <person name="Rauscher S."/>
            <person name="Record E."/>
            <person name="Riano-Pachon D.M."/>
            <person name="Robert V."/>
            <person name="Roehrig J."/>
            <person name="Ruller R."/>
            <person name="Salamov A."/>
            <person name="Salih N.S."/>
            <person name="Samson R.A."/>
            <person name="Sandor E."/>
            <person name="Sanguinetti M."/>
            <person name="Schuetze T."/>
            <person name="Sepcic K."/>
            <person name="Shelest E."/>
            <person name="Sherlock G."/>
            <person name="Sophianopoulou V."/>
            <person name="Squina F.M."/>
            <person name="Sun H."/>
            <person name="Susca A."/>
            <person name="Todd R.B."/>
            <person name="Tsang A."/>
            <person name="Unkles S.E."/>
            <person name="van de Wiele N."/>
            <person name="van Rossen-Uffink D."/>
            <person name="Oliveira J.V."/>
            <person name="Vesth T.C."/>
            <person name="Visser J."/>
            <person name="Yu J.-H."/>
            <person name="Zhou M."/>
            <person name="Andersen M.R."/>
            <person name="Archer D.B."/>
            <person name="Baker S.E."/>
            <person name="Benoit I."/>
            <person name="Brakhage A.A."/>
            <person name="Braus G.H."/>
            <person name="Fischer R."/>
            <person name="Frisvad J.C."/>
            <person name="Goldman G.H."/>
            <person name="Houbraken J."/>
            <person name="Oakley B."/>
            <person name="Pocsi I."/>
            <person name="Scazzocchio C."/>
            <person name="Seiboth B."/>
            <person name="vanKuyk P.A."/>
            <person name="Wortman J."/>
            <person name="Dyer P.S."/>
            <person name="Grigoriev I.V."/>
        </authorList>
    </citation>
    <scope>NUCLEOTIDE SEQUENCE [LARGE SCALE GENOMIC DNA]</scope>
    <source>
        <strain evidence="9">CBS 593.65</strain>
    </source>
</reference>
<keyword evidence="3" id="KW-0238">DNA-binding</keyword>
<dbReference type="EMBL" id="KV878587">
    <property type="protein sequence ID" value="OJJ58146.1"/>
    <property type="molecule type" value="Genomic_DNA"/>
</dbReference>
<dbReference type="PROSITE" id="PS50048">
    <property type="entry name" value="ZN2_CY6_FUNGAL_2"/>
    <property type="match status" value="1"/>
</dbReference>
<feature type="compositionally biased region" description="Polar residues" evidence="6">
    <location>
        <begin position="62"/>
        <end position="76"/>
    </location>
</feature>
<keyword evidence="1" id="KW-0479">Metal-binding</keyword>
<evidence type="ECO:0000256" key="4">
    <source>
        <dbReference type="ARBA" id="ARBA00023163"/>
    </source>
</evidence>
<dbReference type="GO" id="GO:0001080">
    <property type="term" value="P:nitrogen catabolite activation of transcription from RNA polymerase II promoter"/>
    <property type="evidence" value="ECO:0007669"/>
    <property type="project" value="TreeGrafter"/>
</dbReference>
<accession>A0A1L9TFD7</accession>
<dbReference type="InterPro" id="IPR007219">
    <property type="entry name" value="XnlR_reg_dom"/>
</dbReference>
<evidence type="ECO:0000313" key="9">
    <source>
        <dbReference type="Proteomes" id="UP000184356"/>
    </source>
</evidence>
<evidence type="ECO:0000259" key="7">
    <source>
        <dbReference type="PROSITE" id="PS50048"/>
    </source>
</evidence>
<proteinExistence type="predicted"/>
<keyword evidence="5" id="KW-0539">Nucleus</keyword>
<dbReference type="GO" id="GO:0005634">
    <property type="term" value="C:nucleus"/>
    <property type="evidence" value="ECO:0007669"/>
    <property type="project" value="TreeGrafter"/>
</dbReference>
<feature type="domain" description="Zn(2)-C6 fungal-type" evidence="7">
    <location>
        <begin position="21"/>
        <end position="53"/>
    </location>
</feature>
<name>A0A1L9TFD7_9EURO</name>
<dbReference type="InterPro" id="IPR036864">
    <property type="entry name" value="Zn2-C6_fun-type_DNA-bd_sf"/>
</dbReference>
<feature type="region of interest" description="Disordered" evidence="6">
    <location>
        <begin position="52"/>
        <end position="129"/>
    </location>
</feature>
<evidence type="ECO:0000256" key="2">
    <source>
        <dbReference type="ARBA" id="ARBA00023015"/>
    </source>
</evidence>
<dbReference type="PROSITE" id="PS00463">
    <property type="entry name" value="ZN2_CY6_FUNGAL_1"/>
    <property type="match status" value="1"/>
</dbReference>
<keyword evidence="9" id="KW-1185">Reference proteome</keyword>
<evidence type="ECO:0000256" key="5">
    <source>
        <dbReference type="ARBA" id="ARBA00023242"/>
    </source>
</evidence>
<dbReference type="GO" id="GO:0008270">
    <property type="term" value="F:zinc ion binding"/>
    <property type="evidence" value="ECO:0007669"/>
    <property type="project" value="InterPro"/>
</dbReference>
<dbReference type="SMART" id="SM00066">
    <property type="entry name" value="GAL4"/>
    <property type="match status" value="1"/>
</dbReference>
<dbReference type="Pfam" id="PF04082">
    <property type="entry name" value="Fungal_trans"/>
    <property type="match status" value="1"/>
</dbReference>
<dbReference type="STRING" id="1036612.A0A1L9TFD7"/>